<evidence type="ECO:0000313" key="8">
    <source>
        <dbReference type="Proteomes" id="UP000298596"/>
    </source>
</evidence>
<organism evidence="7 8">
    <name type="scientific">Azospirillum brasilense</name>
    <dbReference type="NCBI Taxonomy" id="192"/>
    <lineage>
        <taxon>Bacteria</taxon>
        <taxon>Pseudomonadati</taxon>
        <taxon>Pseudomonadota</taxon>
        <taxon>Alphaproteobacteria</taxon>
        <taxon>Rhodospirillales</taxon>
        <taxon>Azospirillaceae</taxon>
        <taxon>Azospirillum</taxon>
    </lineage>
</organism>
<evidence type="ECO:0000259" key="6">
    <source>
        <dbReference type="SMART" id="SM00482"/>
    </source>
</evidence>
<dbReference type="GO" id="GO:0006261">
    <property type="term" value="P:DNA-templated DNA replication"/>
    <property type="evidence" value="ECO:0007669"/>
    <property type="project" value="InterPro"/>
</dbReference>
<evidence type="ECO:0000256" key="4">
    <source>
        <dbReference type="ARBA" id="ARBA00022839"/>
    </source>
</evidence>
<evidence type="ECO:0000256" key="3">
    <source>
        <dbReference type="ARBA" id="ARBA00022705"/>
    </source>
</evidence>
<dbReference type="Pfam" id="PF00476">
    <property type="entry name" value="DNA_pol_A"/>
    <property type="match status" value="1"/>
</dbReference>
<keyword evidence="4" id="KW-0269">Exonuclease</keyword>
<dbReference type="SMART" id="SM00482">
    <property type="entry name" value="POLAc"/>
    <property type="match status" value="1"/>
</dbReference>
<dbReference type="Gene3D" id="1.10.150.20">
    <property type="entry name" value="5' to 3' exonuclease, C-terminal subdomain"/>
    <property type="match status" value="1"/>
</dbReference>
<reference evidence="7 8" key="1">
    <citation type="submission" date="2018-09" db="EMBL/GenBank/DDBJ databases">
        <title>Whole genome based analysis of evolution and adaptive divergence in Indian and Brazilian strains of Azospirillum brasilense.</title>
        <authorList>
            <person name="Singh C."/>
            <person name="Tripathi A.K."/>
        </authorList>
    </citation>
    <scope>NUCLEOTIDE SEQUENCE [LARGE SCALE GENOMIC DNA]</scope>
    <source>
        <strain evidence="7 8">MTCC4036</strain>
    </source>
</reference>
<dbReference type="EC" id="2.7.7.7" evidence="2"/>
<dbReference type="GO" id="GO:0004527">
    <property type="term" value="F:exonuclease activity"/>
    <property type="evidence" value="ECO:0007669"/>
    <property type="project" value="UniProtKB-KW"/>
</dbReference>
<protein>
    <recommendedName>
        <fullName evidence="2">DNA-directed DNA polymerase</fullName>
        <ecNumber evidence="2">2.7.7.7</ecNumber>
    </recommendedName>
</protein>
<dbReference type="AlphaFoldDB" id="A0A4D8PYL0"/>
<feature type="domain" description="DNA-directed DNA polymerase family A palm" evidence="6">
    <location>
        <begin position="367"/>
        <end position="670"/>
    </location>
</feature>
<dbReference type="GO" id="GO:0003887">
    <property type="term" value="F:DNA-directed DNA polymerase activity"/>
    <property type="evidence" value="ECO:0007669"/>
    <property type="project" value="UniProtKB-EC"/>
</dbReference>
<dbReference type="InterPro" id="IPR002298">
    <property type="entry name" value="DNA_polymerase_A"/>
</dbReference>
<evidence type="ECO:0000256" key="1">
    <source>
        <dbReference type="ARBA" id="ARBA00011541"/>
    </source>
</evidence>
<dbReference type="EMBL" id="CP032330">
    <property type="protein sequence ID" value="QCO03047.1"/>
    <property type="molecule type" value="Genomic_DNA"/>
</dbReference>
<dbReference type="GO" id="GO:0003677">
    <property type="term" value="F:DNA binding"/>
    <property type="evidence" value="ECO:0007669"/>
    <property type="project" value="InterPro"/>
</dbReference>
<evidence type="ECO:0000256" key="2">
    <source>
        <dbReference type="ARBA" id="ARBA00012417"/>
    </source>
</evidence>
<dbReference type="InterPro" id="IPR001098">
    <property type="entry name" value="DNA-dir_DNA_pol_A_palm_dom"/>
</dbReference>
<keyword evidence="3" id="KW-0235">DNA replication</keyword>
<dbReference type="PANTHER" id="PTHR10133:SF27">
    <property type="entry name" value="DNA POLYMERASE NU"/>
    <property type="match status" value="1"/>
</dbReference>
<comment type="subunit">
    <text evidence="1">Single-chain monomer with multiple functions.</text>
</comment>
<dbReference type="Proteomes" id="UP000298596">
    <property type="component" value="Chromosome"/>
</dbReference>
<proteinExistence type="predicted"/>
<name>A0A4D8PYL0_AZOBR</name>
<keyword evidence="4" id="KW-0378">Hydrolase</keyword>
<dbReference type="SUPFAM" id="SSF56672">
    <property type="entry name" value="DNA/RNA polymerases"/>
    <property type="match status" value="1"/>
</dbReference>
<comment type="catalytic activity">
    <reaction evidence="5">
        <text>DNA(n) + a 2'-deoxyribonucleoside 5'-triphosphate = DNA(n+1) + diphosphate</text>
        <dbReference type="Rhea" id="RHEA:22508"/>
        <dbReference type="Rhea" id="RHEA-COMP:17339"/>
        <dbReference type="Rhea" id="RHEA-COMP:17340"/>
        <dbReference type="ChEBI" id="CHEBI:33019"/>
        <dbReference type="ChEBI" id="CHEBI:61560"/>
        <dbReference type="ChEBI" id="CHEBI:173112"/>
        <dbReference type="EC" id="2.7.7.7"/>
    </reaction>
</comment>
<sequence>MSRILHLDFETRSTVDLRKSGVYRYAEDATTDVWCACFAVDEEPVDVWTPDRPVPEAWARACAEGWEIHAHNAQFERVIVTRLLAPRYGWPVPRLEQWHCTAAMAAAMAIPRSLEEALRVMGVPVQKDMEGYRLMMQMARPRKPTKDHPGLRWWDEEPAKVERLIAYCKVDVEGERALGLRLRRLSPEERAVYLHDQLINDRGIKLDLGLVHAARELTANAQAMLNKELEEATSGWVAAATKAKDLTAWLAAEGIEADSVAKAAVRSMLADPDTPDIVRRALEIRQEAAKSSTAKLSAMLHAVCADERVRGLLLYHGAGTGRWAGKLVQPQNFPRASAKEDVIQFILQCADAALVSMMLGAPLAIVASLLRPCLIAAEGHDLVAADYSNIEGRVTAWLAGETWKLQAFRDYDTITGYTPDGKAERKGLDLYVLAYARSFSLDPSEVDDQKRQVGKVMELSMGFQGGVGAFQNMASNYGVKVPDEEADRLKRAWRDAHPAVVQMWRDLEAAALEAVRNPGAVVRCLRGRIAFRVKGGFLWMVLPSGRPLAYASPQVEWAEMPWTDEVWHPCPNEDEAKERYGAALLEYDADRRRALVEQPAMKEAVTFWGQDSKTRKWSKQKGYGGLWTENAVQATARDVMTNGMRQAEDAGYPVVLTVHDEVVTEPPEGHGSVQEFEAIMCNLPAWAAGLPVAAAGWRGKRYRK</sequence>
<evidence type="ECO:0000256" key="5">
    <source>
        <dbReference type="ARBA" id="ARBA00049244"/>
    </source>
</evidence>
<dbReference type="PANTHER" id="PTHR10133">
    <property type="entry name" value="DNA POLYMERASE I"/>
    <property type="match status" value="1"/>
</dbReference>
<dbReference type="InterPro" id="IPR043502">
    <property type="entry name" value="DNA/RNA_pol_sf"/>
</dbReference>
<accession>A0A4D8PYL0</accession>
<gene>
    <name evidence="7" type="ORF">D3867_14115</name>
</gene>
<keyword evidence="4" id="KW-0540">Nuclease</keyword>
<evidence type="ECO:0000313" key="7">
    <source>
        <dbReference type="EMBL" id="QCO03047.1"/>
    </source>
</evidence>
<dbReference type="GO" id="GO:0006302">
    <property type="term" value="P:double-strand break repair"/>
    <property type="evidence" value="ECO:0007669"/>
    <property type="project" value="TreeGrafter"/>
</dbReference>